<gene>
    <name evidence="1" type="ORF">FORC53_3514</name>
</gene>
<evidence type="ECO:0000313" key="1">
    <source>
        <dbReference type="EMBL" id="AXX61853.1"/>
    </source>
</evidence>
<organism evidence="1 2">
    <name type="scientific">Vibrio vulnificus</name>
    <dbReference type="NCBI Taxonomy" id="672"/>
    <lineage>
        <taxon>Bacteria</taxon>
        <taxon>Pseudomonadati</taxon>
        <taxon>Pseudomonadota</taxon>
        <taxon>Gammaproteobacteria</taxon>
        <taxon>Vibrionales</taxon>
        <taxon>Vibrionaceae</taxon>
        <taxon>Vibrio</taxon>
    </lineage>
</organism>
<evidence type="ECO:0000313" key="2">
    <source>
        <dbReference type="Proteomes" id="UP000263418"/>
    </source>
</evidence>
<dbReference type="AlphaFoldDB" id="A0AAN1UE19"/>
<reference evidence="1 2" key="1">
    <citation type="submission" date="2017-01" db="EMBL/GenBank/DDBJ databases">
        <title>Complete Genome Sequence of Vibrio vulnificus FORC_053.</title>
        <authorList>
            <consortium name="Food-borne Pathogen Omics Research Center"/>
            <person name="Chung H.Y."/>
            <person name="Na E.J."/>
            <person name="Song J.S."/>
            <person name="Kim H."/>
            <person name="Lee J.-H."/>
            <person name="Ryu S."/>
            <person name="Choi S.H."/>
        </authorList>
    </citation>
    <scope>NUCLEOTIDE SEQUENCE [LARGE SCALE GENOMIC DNA]</scope>
    <source>
        <strain evidence="1 2">FORC_053</strain>
    </source>
</reference>
<name>A0AAN1UE19_VIBVL</name>
<proteinExistence type="predicted"/>
<accession>A0AAN1UE19</accession>
<sequence>MLIPRVKAKVIHIPGVIETKKKVGMKAESSAKFMERKCLTIWDKSNVKIQLLTNNSA</sequence>
<dbReference type="EMBL" id="CP019291">
    <property type="protein sequence ID" value="AXX61853.1"/>
    <property type="molecule type" value="Genomic_DNA"/>
</dbReference>
<dbReference type="Proteomes" id="UP000263418">
    <property type="component" value="Chromosome 2"/>
</dbReference>
<protein>
    <submittedName>
        <fullName evidence="1">Uncharacterized protein</fullName>
    </submittedName>
</protein>